<name>A0A1H1P6F2_9MICO</name>
<evidence type="ECO:0008006" key="3">
    <source>
        <dbReference type="Google" id="ProtNLM"/>
    </source>
</evidence>
<dbReference type="InterPro" id="IPR037079">
    <property type="entry name" value="AF2212/PG0164-like_sf"/>
</dbReference>
<dbReference type="InterPro" id="IPR015018">
    <property type="entry name" value="DUF1905"/>
</dbReference>
<dbReference type="RefSeq" id="WP_092666402.1">
    <property type="nucleotide sequence ID" value="NZ_LT629734.1"/>
</dbReference>
<dbReference type="OrthoDB" id="8246703at2"/>
<dbReference type="STRING" id="684552.SAMN04489719_1466"/>
<sequence>MTDDTTIELEAAIVRDAHKGGWTYVLLPGSKEALGTGKPVRVAGAVDHVAVEATLMPFGGGTHMLPLKQSVMAALGKGHGETVAVRISPRGKDAR</sequence>
<evidence type="ECO:0000313" key="2">
    <source>
        <dbReference type="Proteomes" id="UP000199649"/>
    </source>
</evidence>
<proteinExistence type="predicted"/>
<reference evidence="2" key="1">
    <citation type="submission" date="2016-10" db="EMBL/GenBank/DDBJ databases">
        <authorList>
            <person name="Varghese N."/>
            <person name="Submissions S."/>
        </authorList>
    </citation>
    <scope>NUCLEOTIDE SEQUENCE [LARGE SCALE GENOMIC DNA]</scope>
    <source>
        <strain evidence="2">DSM 22965</strain>
    </source>
</reference>
<dbReference type="Gene3D" id="2.40.30.100">
    <property type="entry name" value="AF2212/PG0164-like"/>
    <property type="match status" value="1"/>
</dbReference>
<dbReference type="EMBL" id="LT629734">
    <property type="protein sequence ID" value="SDS06848.1"/>
    <property type="molecule type" value="Genomic_DNA"/>
</dbReference>
<accession>A0A1H1P6F2</accession>
<protein>
    <recommendedName>
        <fullName evidence="3">DUF1905 domain-containing protein</fullName>
    </recommendedName>
</protein>
<evidence type="ECO:0000313" key="1">
    <source>
        <dbReference type="EMBL" id="SDS06848.1"/>
    </source>
</evidence>
<dbReference type="AlphaFoldDB" id="A0A1H1P6F2"/>
<dbReference type="Proteomes" id="UP000199649">
    <property type="component" value="Chromosome I"/>
</dbReference>
<dbReference type="SUPFAM" id="SSF141694">
    <property type="entry name" value="AF2212/PG0164-like"/>
    <property type="match status" value="1"/>
</dbReference>
<dbReference type="Pfam" id="PF08922">
    <property type="entry name" value="DUF1905"/>
    <property type="match status" value="1"/>
</dbReference>
<keyword evidence="2" id="KW-1185">Reference proteome</keyword>
<gene>
    <name evidence="1" type="ORF">SAMN04489719_1466</name>
</gene>
<organism evidence="1 2">
    <name type="scientific">Agrococcus carbonis</name>
    <dbReference type="NCBI Taxonomy" id="684552"/>
    <lineage>
        <taxon>Bacteria</taxon>
        <taxon>Bacillati</taxon>
        <taxon>Actinomycetota</taxon>
        <taxon>Actinomycetes</taxon>
        <taxon>Micrococcales</taxon>
        <taxon>Microbacteriaceae</taxon>
        <taxon>Agrococcus</taxon>
    </lineage>
</organism>